<dbReference type="Proteomes" id="UP000182693">
    <property type="component" value="Unassembled WGS sequence"/>
</dbReference>
<gene>
    <name evidence="9" type="primary">ftsE</name>
    <name evidence="11" type="ORF">AUJ30_00335</name>
</gene>
<dbReference type="GO" id="GO:0005886">
    <property type="term" value="C:plasma membrane"/>
    <property type="evidence" value="ECO:0007669"/>
    <property type="project" value="UniProtKB-SubCell"/>
</dbReference>
<dbReference type="FunFam" id="3.40.50.300:FF:000056">
    <property type="entry name" value="Cell division ATP-binding protein FtsE"/>
    <property type="match status" value="1"/>
</dbReference>
<comment type="similarity">
    <text evidence="1 9">Belongs to the ABC transporter superfamily.</text>
</comment>
<comment type="subunit">
    <text evidence="9">Homodimer. Forms a membrane-associated complex with FtsX.</text>
</comment>
<dbReference type="GO" id="GO:0022857">
    <property type="term" value="F:transmembrane transporter activity"/>
    <property type="evidence" value="ECO:0007669"/>
    <property type="project" value="TreeGrafter"/>
</dbReference>
<evidence type="ECO:0000256" key="9">
    <source>
        <dbReference type="RuleBase" id="RU365094"/>
    </source>
</evidence>
<proteinExistence type="inferred from homology"/>
<dbReference type="GO" id="GO:0005524">
    <property type="term" value="F:ATP binding"/>
    <property type="evidence" value="ECO:0007669"/>
    <property type="project" value="UniProtKB-UniRule"/>
</dbReference>
<accession>A0A1J4XVS5</accession>
<evidence type="ECO:0000256" key="3">
    <source>
        <dbReference type="ARBA" id="ARBA00022475"/>
    </source>
</evidence>
<dbReference type="PANTHER" id="PTHR24220:SF470">
    <property type="entry name" value="CELL DIVISION ATP-BINDING PROTEIN FTSE"/>
    <property type="match status" value="1"/>
</dbReference>
<dbReference type="InterPro" id="IPR017871">
    <property type="entry name" value="ABC_transporter-like_CS"/>
</dbReference>
<dbReference type="STRING" id="1805425.AUJ30_00335"/>
<dbReference type="SUPFAM" id="SSF52540">
    <property type="entry name" value="P-loop containing nucleoside triphosphate hydrolases"/>
    <property type="match status" value="1"/>
</dbReference>
<evidence type="ECO:0000313" key="11">
    <source>
        <dbReference type="EMBL" id="OIO65836.1"/>
    </source>
</evidence>
<comment type="subcellular location">
    <subcellularLocation>
        <location evidence="9">Cell membrane</location>
        <topology evidence="9">Peripheral membrane protein</topology>
        <orientation evidence="9">Cytoplasmic side</orientation>
    </subcellularLocation>
</comment>
<organism evidence="11 12">
    <name type="scientific">Candidatus Wolfebacteria bacterium CG1_02_39_135</name>
    <dbReference type="NCBI Taxonomy" id="1805425"/>
    <lineage>
        <taxon>Bacteria</taxon>
        <taxon>Candidatus Wolfeibacteriota</taxon>
    </lineage>
</organism>
<dbReference type="InterPro" id="IPR027417">
    <property type="entry name" value="P-loop_NTPase"/>
</dbReference>
<dbReference type="InterPro" id="IPR015854">
    <property type="entry name" value="ABC_transpr_LolD-like"/>
</dbReference>
<evidence type="ECO:0000256" key="1">
    <source>
        <dbReference type="ARBA" id="ARBA00005417"/>
    </source>
</evidence>
<keyword evidence="4 9" id="KW-0132">Cell division</keyword>
<dbReference type="AlphaFoldDB" id="A0A1J4XVS5"/>
<dbReference type="PROSITE" id="PS50893">
    <property type="entry name" value="ABC_TRANSPORTER_2"/>
    <property type="match status" value="1"/>
</dbReference>
<dbReference type="Gene3D" id="3.40.50.300">
    <property type="entry name" value="P-loop containing nucleotide triphosphate hydrolases"/>
    <property type="match status" value="1"/>
</dbReference>
<keyword evidence="5 9" id="KW-0547">Nucleotide-binding</keyword>
<dbReference type="GO" id="GO:0051301">
    <property type="term" value="P:cell division"/>
    <property type="evidence" value="ECO:0007669"/>
    <property type="project" value="UniProtKB-UniRule"/>
</dbReference>
<feature type="domain" description="ABC transporter" evidence="10">
    <location>
        <begin position="2"/>
        <end position="230"/>
    </location>
</feature>
<comment type="caution">
    <text evidence="11">The sequence shown here is derived from an EMBL/GenBank/DDBJ whole genome shotgun (WGS) entry which is preliminary data.</text>
</comment>
<dbReference type="GO" id="GO:0016887">
    <property type="term" value="F:ATP hydrolysis activity"/>
    <property type="evidence" value="ECO:0007669"/>
    <property type="project" value="InterPro"/>
</dbReference>
<dbReference type="PANTHER" id="PTHR24220">
    <property type="entry name" value="IMPORT ATP-BINDING PROTEIN"/>
    <property type="match status" value="1"/>
</dbReference>
<comment type="function">
    <text evidence="9">Part of the ABC transporter FtsEX involved in cellular division.</text>
</comment>
<reference evidence="11 12" key="1">
    <citation type="journal article" date="2016" name="Environ. Microbiol.">
        <title>Genomic resolution of a cold subsurface aquifer community provides metabolic insights for novel microbes adapted to high CO concentrations.</title>
        <authorList>
            <person name="Probst A.J."/>
            <person name="Castelle C.J."/>
            <person name="Singh A."/>
            <person name="Brown C.T."/>
            <person name="Anantharaman K."/>
            <person name="Sharon I."/>
            <person name="Hug L.A."/>
            <person name="Burstein D."/>
            <person name="Emerson J.B."/>
            <person name="Thomas B.C."/>
            <person name="Banfield J.F."/>
        </authorList>
    </citation>
    <scope>NUCLEOTIDE SEQUENCE [LARGE SCALE GENOMIC DNA]</scope>
    <source>
        <strain evidence="11">CG1_02_39_135</strain>
    </source>
</reference>
<evidence type="ECO:0000256" key="6">
    <source>
        <dbReference type="ARBA" id="ARBA00022840"/>
    </source>
</evidence>
<keyword evidence="7 9" id="KW-0472">Membrane</keyword>
<keyword evidence="6 9" id="KW-0067">ATP-binding</keyword>
<dbReference type="PROSITE" id="PS00211">
    <property type="entry name" value="ABC_TRANSPORTER_1"/>
    <property type="match status" value="1"/>
</dbReference>
<sequence length="230" mass="25949">MVIFQNVSKIYNSNAHQSIALEDATFTINPKEFVSIVGKSGAGKSTIVKLLIGEERPSKGRVVFSSYDVNKLKHKDLPQLRRRIGVIFQDFRLLHNKTAFENVAFALEVAGRLEKDIKKFVPQALEMVGLKDKTSNFPKELSGGEKQRVAIARAMINHPDVIVADEPTGNLDPMNTWEIIKLLQKINELGTTIILATHNKDIINYLDHRVISLENGRITRDEEKGKYILM</sequence>
<name>A0A1J4XVS5_9BACT</name>
<dbReference type="SMART" id="SM00382">
    <property type="entry name" value="AAA"/>
    <property type="match status" value="1"/>
</dbReference>
<evidence type="ECO:0000256" key="7">
    <source>
        <dbReference type="ARBA" id="ARBA00023136"/>
    </source>
</evidence>
<dbReference type="NCBIfam" id="TIGR02673">
    <property type="entry name" value="FtsE"/>
    <property type="match status" value="1"/>
</dbReference>
<dbReference type="Pfam" id="PF00005">
    <property type="entry name" value="ABC_tran"/>
    <property type="match status" value="1"/>
</dbReference>
<evidence type="ECO:0000256" key="2">
    <source>
        <dbReference type="ARBA" id="ARBA00020019"/>
    </source>
</evidence>
<dbReference type="InterPro" id="IPR003439">
    <property type="entry name" value="ABC_transporter-like_ATP-bd"/>
</dbReference>
<dbReference type="InterPro" id="IPR003593">
    <property type="entry name" value="AAA+_ATPase"/>
</dbReference>
<keyword evidence="8 9" id="KW-0131">Cell cycle</keyword>
<evidence type="ECO:0000313" key="12">
    <source>
        <dbReference type="Proteomes" id="UP000182693"/>
    </source>
</evidence>
<evidence type="ECO:0000256" key="5">
    <source>
        <dbReference type="ARBA" id="ARBA00022741"/>
    </source>
</evidence>
<evidence type="ECO:0000259" key="10">
    <source>
        <dbReference type="PROSITE" id="PS50893"/>
    </source>
</evidence>
<protein>
    <recommendedName>
        <fullName evidence="2 9">Cell division ATP-binding protein FtsE</fullName>
    </recommendedName>
</protein>
<evidence type="ECO:0000256" key="4">
    <source>
        <dbReference type="ARBA" id="ARBA00022618"/>
    </source>
</evidence>
<dbReference type="EMBL" id="MNWX01000005">
    <property type="protein sequence ID" value="OIO65836.1"/>
    <property type="molecule type" value="Genomic_DNA"/>
</dbReference>
<evidence type="ECO:0000256" key="8">
    <source>
        <dbReference type="ARBA" id="ARBA00023306"/>
    </source>
</evidence>
<keyword evidence="3 9" id="KW-1003">Cell membrane</keyword>
<dbReference type="InterPro" id="IPR005286">
    <property type="entry name" value="Cell_div_FtsE"/>
</dbReference>